<feature type="chain" id="PRO_5044841438" evidence="1">
    <location>
        <begin position="17"/>
        <end position="237"/>
    </location>
</feature>
<reference evidence="2 3" key="1">
    <citation type="submission" date="2024-11" db="EMBL/GenBank/DDBJ databases">
        <title>Adaptive evolution of stress response genes in parasites aligns with host niche diversity.</title>
        <authorList>
            <person name="Hahn C."/>
            <person name="Resl P."/>
        </authorList>
    </citation>
    <scope>NUCLEOTIDE SEQUENCE [LARGE SCALE GENOMIC DNA]</scope>
    <source>
        <strain evidence="2">EGGRZ-B1_66</strain>
        <tissue evidence="2">Body</tissue>
    </source>
</reference>
<feature type="non-terminal residue" evidence="2">
    <location>
        <position position="237"/>
    </location>
</feature>
<sequence>LTLVCCCASLLEGSSCVTPFTLTNSICFVMYGNENPATQFVSEEFVKCSAIGGRPPFLSELNALLLTGIPAVGYTKIFRLAAHFLFTRPDRLPDNTYTIYDLETKSLRPSDSFSQKQWGTFQSESFMKYVSLITHYYAWTITQVGCCTATYYRVCIRDPNFLPPRNPNTMMRYDRNQSPQNFDSNNHGLILTHSPKDYGMGHFLTNVPNRIVCHLYCHNDRVCVTVYYSASSKMCYK</sequence>
<protein>
    <submittedName>
        <fullName evidence="2">Uncharacterized protein</fullName>
    </submittedName>
</protein>
<dbReference type="EMBL" id="JBJKFK010008967">
    <property type="protein sequence ID" value="KAL3306931.1"/>
    <property type="molecule type" value="Genomic_DNA"/>
</dbReference>
<dbReference type="Proteomes" id="UP001626550">
    <property type="component" value="Unassembled WGS sequence"/>
</dbReference>
<evidence type="ECO:0000313" key="3">
    <source>
        <dbReference type="Proteomes" id="UP001626550"/>
    </source>
</evidence>
<gene>
    <name evidence="2" type="ORF">Ciccas_014570</name>
</gene>
<keyword evidence="3" id="KW-1185">Reference proteome</keyword>
<proteinExistence type="predicted"/>
<feature type="signal peptide" evidence="1">
    <location>
        <begin position="1"/>
        <end position="16"/>
    </location>
</feature>
<evidence type="ECO:0000313" key="2">
    <source>
        <dbReference type="EMBL" id="KAL3306931.1"/>
    </source>
</evidence>
<dbReference type="AlphaFoldDB" id="A0ABD2PI05"/>
<organism evidence="2 3">
    <name type="scientific">Cichlidogyrus casuarinus</name>
    <dbReference type="NCBI Taxonomy" id="1844966"/>
    <lineage>
        <taxon>Eukaryota</taxon>
        <taxon>Metazoa</taxon>
        <taxon>Spiralia</taxon>
        <taxon>Lophotrochozoa</taxon>
        <taxon>Platyhelminthes</taxon>
        <taxon>Monogenea</taxon>
        <taxon>Monopisthocotylea</taxon>
        <taxon>Dactylogyridea</taxon>
        <taxon>Ancyrocephalidae</taxon>
        <taxon>Cichlidogyrus</taxon>
    </lineage>
</organism>
<evidence type="ECO:0000256" key="1">
    <source>
        <dbReference type="SAM" id="SignalP"/>
    </source>
</evidence>
<feature type="non-terminal residue" evidence="2">
    <location>
        <position position="1"/>
    </location>
</feature>
<accession>A0ABD2PI05</accession>
<keyword evidence="1" id="KW-0732">Signal</keyword>
<comment type="caution">
    <text evidence="2">The sequence shown here is derived from an EMBL/GenBank/DDBJ whole genome shotgun (WGS) entry which is preliminary data.</text>
</comment>
<name>A0ABD2PI05_9PLAT</name>